<dbReference type="Pfam" id="PF20578">
    <property type="entry name" value="aBig_2"/>
    <property type="match status" value="1"/>
</dbReference>
<dbReference type="InterPro" id="IPR015943">
    <property type="entry name" value="WD40/YVTN_repeat-like_dom_sf"/>
</dbReference>
<feature type="non-terminal residue" evidence="5">
    <location>
        <position position="1405"/>
    </location>
</feature>
<dbReference type="Gene3D" id="2.170.130.30">
    <property type="match status" value="1"/>
</dbReference>
<feature type="domain" description="Atrophied bacterial Ig" evidence="4">
    <location>
        <begin position="361"/>
        <end position="456"/>
    </location>
</feature>
<keyword evidence="2" id="KW-0812">Transmembrane</keyword>
<name>A0AA43RIC2_9ACTN</name>
<keyword evidence="2" id="KW-1133">Transmembrane helix</keyword>
<dbReference type="Proteomes" id="UP001168575">
    <property type="component" value="Unassembled WGS sequence"/>
</dbReference>
<evidence type="ECO:0000259" key="4">
    <source>
        <dbReference type="Pfam" id="PF20578"/>
    </source>
</evidence>
<dbReference type="SUPFAM" id="SSF82171">
    <property type="entry name" value="DPP6 N-terminal domain-like"/>
    <property type="match status" value="1"/>
</dbReference>
<dbReference type="InterPro" id="IPR011047">
    <property type="entry name" value="Quinoprotein_ADH-like_sf"/>
</dbReference>
<feature type="non-terminal residue" evidence="5">
    <location>
        <position position="1"/>
    </location>
</feature>
<evidence type="ECO:0000313" key="5">
    <source>
        <dbReference type="EMBL" id="MDO4842332.1"/>
    </source>
</evidence>
<feature type="region of interest" description="Disordered" evidence="1">
    <location>
        <begin position="1357"/>
        <end position="1377"/>
    </location>
</feature>
<evidence type="ECO:0000256" key="2">
    <source>
        <dbReference type="SAM" id="Phobius"/>
    </source>
</evidence>
<evidence type="ECO:0000259" key="3">
    <source>
        <dbReference type="Pfam" id="PF14478"/>
    </source>
</evidence>
<dbReference type="Gene3D" id="2.130.10.10">
    <property type="entry name" value="YVTN repeat-like/Quinoprotein amine dehydrogenase"/>
    <property type="match status" value="1"/>
</dbReference>
<sequence length="1405" mass="149086">KSYYSETSVDPVGPVTIAGQYTLSSATVAEAATQTLNSGVTLTPKAKVKSGYYESDAPADAKLTFTWYSSDNKTDWTEVTENVDATTKALTLTDALVGRYVKLDANSLDNTVSWISSNAVNKAGEYNLLRVTTTPYATSSTTQLVTGDSVSASVQAIRIDGGTSYGVDVTDKVAIQWLVSDTADGDYTSLEDLSGKQVTLPDAASGKFLKVQVTSGTSTVEAKFANSVLDKDSLAALVQKMNDGYYRPGLTYGGESNLNKVVAQDIKDKYSTEGVSVKVKSVKFAASDAKATVGISSADDETNGDVTWFYIDPNDYSGWSMTQLYNATVTLELTKGDETVEYSPRSFSVPWDEDKLVAAMNEAGKAIAIGYSTGDSAESVTSKLTLPYKAGSNKKYSVTWESSSDNITVSGYGWDDYTGTVERTAYDVNVTLTATIKVTSGADGIETTVDFPVTVKGDPEKVKEEISKLESNLENNFTDANITYATSGDKANLAALDQDIKLPRPTALGVDGKYYEVKYTIGETTSGTSAGLSDDSSSDPIVVNGYRGNVYQPLPGESAAKTKITCTITSKANSEITASKTLDATVIPLEQSAIDAEVALMAQAKAGYADAILEGQSADAVTNNLHAFKKAYLKDGQLAWAYNTTTGDGVDGITTTDLPGYDSMGTQGWRTFKSSKPNVVSHENLLVTQPTYNTKVTITSSLSSEKFARYAERYPENATFASLANQEVTANITVAGSTGQDDPNAGKQITVNAKVTAVSETDEQGKYTDIVVAPLTEFTLDYDSTPNAEDVLEQLMTKAGCTNLVSGAWGLTSATLPDGRTPETTSTAPYSYWSFFVNNEYATVGAPSYYLNDGDTVEFRYIKGDGEKQDSGTVDVNPDAQGPDWSSEWPSYNKGDGAVTDASTPTGQTKEEWTFDYKAYIQHQWPNASEPIIAGDYIYLAVDNRLLQIDKSNGTVLKAGKLAGHIGYTTRPVYTNGLIIVPLDGGSVQALTADSFETKWVTEEINDLVTQSNSTIAVNGNYIYIGTVDVNYSTSTYNNGHFTKININTGAIAWQNVDENEGYYWGGAAFKGDYVVVSTSAGTVKVFNNNDGSEVSTLSLGALVNSDCVIAPDGESIMIMTRDGKLNLVSVDESGEATLTNSFDLGLSDSASTPVVSGNNVYVGGETNDRAGSALAVVTFNNGTPSSTLISSADGSELPSGGIKGAPLVSVQNGETYVYFTVNNATSSDRGKTYSSGGGIYRYKVGDSEAKLIYDAAGHNQYCDSPVICDANGVLYYINDSCTLFAISASDSVDPTPTPDPTPAPDSGEGDEGSSDATKNDGTVYGRYALVATSRLKVAATTNKFKDNAQTIKQANSSEGAQQPLGNQAEEPAQELANASEPVTQNLIFLTGGLILLIIAIATVA</sequence>
<organism evidence="5 6">
    <name type="scientific">Phoenicibacter congonensis</name>
    <dbReference type="NCBI Taxonomy" id="1944646"/>
    <lineage>
        <taxon>Bacteria</taxon>
        <taxon>Bacillati</taxon>
        <taxon>Actinomycetota</taxon>
        <taxon>Coriobacteriia</taxon>
        <taxon>Eggerthellales</taxon>
        <taxon>Eggerthellaceae</taxon>
        <taxon>Phoenicibacter</taxon>
    </lineage>
</organism>
<dbReference type="SUPFAM" id="SSF50998">
    <property type="entry name" value="Quinoprotein alcohol dehydrogenase-like"/>
    <property type="match status" value="1"/>
</dbReference>
<evidence type="ECO:0000313" key="6">
    <source>
        <dbReference type="Proteomes" id="UP001168575"/>
    </source>
</evidence>
<dbReference type="InterPro" id="IPR046780">
    <property type="entry name" value="aBig_2"/>
</dbReference>
<keyword evidence="2" id="KW-0472">Membrane</keyword>
<protein>
    <submittedName>
        <fullName evidence="5">DUF4430 domain-containing protein</fullName>
    </submittedName>
</protein>
<gene>
    <name evidence="5" type="ORF">Q3982_06625</name>
</gene>
<accession>A0AA43RIC2</accession>
<feature type="region of interest" description="Disordered" evidence="1">
    <location>
        <begin position="1292"/>
        <end position="1321"/>
    </location>
</feature>
<comment type="caution">
    <text evidence="5">The sequence shown here is derived from an EMBL/GenBank/DDBJ whole genome shotgun (WGS) entry which is preliminary data.</text>
</comment>
<feature type="domain" description="Transcobalamin-like C-terminal" evidence="3">
    <location>
        <begin position="827"/>
        <end position="862"/>
    </location>
</feature>
<evidence type="ECO:0000256" key="1">
    <source>
        <dbReference type="SAM" id="MobiDB-lite"/>
    </source>
</evidence>
<proteinExistence type="predicted"/>
<feature type="compositionally biased region" description="Polar residues" evidence="1">
    <location>
        <begin position="1357"/>
        <end position="1366"/>
    </location>
</feature>
<dbReference type="Pfam" id="PF14478">
    <property type="entry name" value="DUF4430"/>
    <property type="match status" value="1"/>
</dbReference>
<feature type="region of interest" description="Disordered" evidence="1">
    <location>
        <begin position="867"/>
        <end position="907"/>
    </location>
</feature>
<dbReference type="EMBL" id="JAUMVS010000143">
    <property type="protein sequence ID" value="MDO4842332.1"/>
    <property type="molecule type" value="Genomic_DNA"/>
</dbReference>
<feature type="transmembrane region" description="Helical" evidence="2">
    <location>
        <begin position="1387"/>
        <end position="1404"/>
    </location>
</feature>
<reference evidence="5" key="1">
    <citation type="submission" date="2023-07" db="EMBL/GenBank/DDBJ databases">
        <title>Between Cages and Wild: Unraveling the Impact of Captivity on Animal Microbiomes and Antimicrobial Resistance.</title>
        <authorList>
            <person name="Schmartz G.P."/>
            <person name="Rehner J."/>
            <person name="Schuff M.J."/>
            <person name="Becker S.L."/>
            <person name="Kravczyk M."/>
            <person name="Gurevich A."/>
            <person name="Francke R."/>
            <person name="Mueller R."/>
            <person name="Keller V."/>
            <person name="Keller A."/>
        </authorList>
    </citation>
    <scope>NUCLEOTIDE SEQUENCE</scope>
    <source>
        <strain evidence="5">S12M_St_49</strain>
    </source>
</reference>
<dbReference type="InterPro" id="IPR027954">
    <property type="entry name" value="Transcobalamin-like_C"/>
</dbReference>
<keyword evidence="6" id="KW-1185">Reference proteome</keyword>